<dbReference type="Proteomes" id="UP000664203">
    <property type="component" value="Unassembled WGS sequence"/>
</dbReference>
<reference evidence="2" key="1">
    <citation type="submission" date="2021-03" db="EMBL/GenBank/DDBJ databases">
        <authorList>
            <person name="Tagirdzhanova G."/>
        </authorList>
    </citation>
    <scope>NUCLEOTIDE SEQUENCE</scope>
</reference>
<dbReference type="InterPro" id="IPR036047">
    <property type="entry name" value="F-box-like_dom_sf"/>
</dbReference>
<dbReference type="AlphaFoldDB" id="A0A8H3J0K6"/>
<dbReference type="Gene3D" id="3.80.10.10">
    <property type="entry name" value="Ribonuclease Inhibitor"/>
    <property type="match status" value="1"/>
</dbReference>
<keyword evidence="3" id="KW-1185">Reference proteome</keyword>
<dbReference type="EMBL" id="CAJPDR010000513">
    <property type="protein sequence ID" value="CAF9938474.1"/>
    <property type="molecule type" value="Genomic_DNA"/>
</dbReference>
<evidence type="ECO:0000313" key="3">
    <source>
        <dbReference type="Proteomes" id="UP000664203"/>
    </source>
</evidence>
<comment type="caution">
    <text evidence="2">The sequence shown here is derived from an EMBL/GenBank/DDBJ whole genome shotgun (WGS) entry which is preliminary data.</text>
</comment>
<organism evidence="2 3">
    <name type="scientific">Alectoria fallacina</name>
    <dbReference type="NCBI Taxonomy" id="1903189"/>
    <lineage>
        <taxon>Eukaryota</taxon>
        <taxon>Fungi</taxon>
        <taxon>Dikarya</taxon>
        <taxon>Ascomycota</taxon>
        <taxon>Pezizomycotina</taxon>
        <taxon>Lecanoromycetes</taxon>
        <taxon>OSLEUM clade</taxon>
        <taxon>Lecanoromycetidae</taxon>
        <taxon>Lecanorales</taxon>
        <taxon>Lecanorineae</taxon>
        <taxon>Parmeliaceae</taxon>
        <taxon>Alectoria</taxon>
    </lineage>
</organism>
<dbReference type="OrthoDB" id="5311681at2759"/>
<accession>A0A8H3J0K6</accession>
<evidence type="ECO:0008006" key="4">
    <source>
        <dbReference type="Google" id="ProtNLM"/>
    </source>
</evidence>
<dbReference type="InterPro" id="IPR032675">
    <property type="entry name" value="LRR_dom_sf"/>
</dbReference>
<gene>
    <name evidence="2" type="ORF">ALECFALPRED_007705</name>
</gene>
<protein>
    <recommendedName>
        <fullName evidence="4">F-box domain-containing protein</fullName>
    </recommendedName>
</protein>
<feature type="region of interest" description="Disordered" evidence="1">
    <location>
        <begin position="366"/>
        <end position="397"/>
    </location>
</feature>
<sequence length="560" mass="63017">MSDPGNMSRMFVSSIGANKHENGASVLPLPLNLIALIISYLERPADLARTCRTCRVFHYIGLPQLYSDVSLRSYDYIRYSRRDGRPDGCGMASPFSMGLNGLVSRNVAGYVKNLEVCGEWKEHTLAEHAKVGRVPDETMMLNSLVRVAVEKMAVLDSFSWALNTKMLPCIWQGLAQRNSLTKLTVRFPSSRHPRPLTLVPPMSNLQLLKITDIDPLCYPDDISLLLLGSKNLRHLKLHWSPRMRDARELSTHESAYFGRCAAAGYSIPLRTVAVQNLYTYHDISGCNLFDHTAMEEVTFLNSTNGFGDDPSTVFVDFSWRKSEGDLPTNLKMLRVDKVSHQQCSFLGQVKGLEKLYLIGPKHSQERIVKDTTPSGGTPLPNSPASSHSSPNSTDNSNIMALKDDYIDTITKNNGRTLKHLLLLPQWRLTDDDLALIVRRCPNLEQLGIGAELPNFRYLRLLVPFLKNLTAIRILSNPDDTSFVNKMRELDESGLHEKKLSEETVKWNSSKLQYMEVGGKDLIFAIDRREGGKAGGKKIVTKKAWEEVRDIDIWAMDCHEI</sequence>
<name>A0A8H3J0K6_9LECA</name>
<feature type="compositionally biased region" description="Low complexity" evidence="1">
    <location>
        <begin position="378"/>
        <end position="397"/>
    </location>
</feature>
<evidence type="ECO:0000313" key="2">
    <source>
        <dbReference type="EMBL" id="CAF9938474.1"/>
    </source>
</evidence>
<proteinExistence type="predicted"/>
<dbReference type="SUPFAM" id="SSF81383">
    <property type="entry name" value="F-box domain"/>
    <property type="match status" value="1"/>
</dbReference>
<evidence type="ECO:0000256" key="1">
    <source>
        <dbReference type="SAM" id="MobiDB-lite"/>
    </source>
</evidence>
<dbReference type="SUPFAM" id="SSF52047">
    <property type="entry name" value="RNI-like"/>
    <property type="match status" value="1"/>
</dbReference>